<reference evidence="2" key="1">
    <citation type="journal article" date="2014" name="Front. Microbiol.">
        <title>High frequency of phylogenetically diverse reductive dehalogenase-homologous genes in deep subseafloor sedimentary metagenomes.</title>
        <authorList>
            <person name="Kawai M."/>
            <person name="Futagami T."/>
            <person name="Toyoda A."/>
            <person name="Takaki Y."/>
            <person name="Nishi S."/>
            <person name="Hori S."/>
            <person name="Arai W."/>
            <person name="Tsubouchi T."/>
            <person name="Morono Y."/>
            <person name="Uchiyama I."/>
            <person name="Ito T."/>
            <person name="Fujiyama A."/>
            <person name="Inagaki F."/>
            <person name="Takami H."/>
        </authorList>
    </citation>
    <scope>NUCLEOTIDE SEQUENCE</scope>
    <source>
        <strain evidence="2">Expedition CK06-06</strain>
    </source>
</reference>
<organism evidence="2">
    <name type="scientific">marine sediment metagenome</name>
    <dbReference type="NCBI Taxonomy" id="412755"/>
    <lineage>
        <taxon>unclassified sequences</taxon>
        <taxon>metagenomes</taxon>
        <taxon>ecological metagenomes</taxon>
    </lineage>
</organism>
<protein>
    <submittedName>
        <fullName evidence="2">Uncharacterized protein</fullName>
    </submittedName>
</protein>
<feature type="transmembrane region" description="Helical" evidence="1">
    <location>
        <begin position="51"/>
        <end position="67"/>
    </location>
</feature>
<keyword evidence="1" id="KW-0812">Transmembrane</keyword>
<accession>X1TDN0</accession>
<name>X1TDN0_9ZZZZ</name>
<gene>
    <name evidence="2" type="ORF">S12H4_13859</name>
</gene>
<comment type="caution">
    <text evidence="2">The sequence shown here is derived from an EMBL/GenBank/DDBJ whole genome shotgun (WGS) entry which is preliminary data.</text>
</comment>
<evidence type="ECO:0000313" key="2">
    <source>
        <dbReference type="EMBL" id="GAI78134.1"/>
    </source>
</evidence>
<proteinExistence type="predicted"/>
<evidence type="ECO:0000256" key="1">
    <source>
        <dbReference type="SAM" id="Phobius"/>
    </source>
</evidence>
<dbReference type="AlphaFoldDB" id="X1TDN0"/>
<dbReference type="EMBL" id="BARW01006596">
    <property type="protein sequence ID" value="GAI78134.1"/>
    <property type="molecule type" value="Genomic_DNA"/>
</dbReference>
<keyword evidence="1" id="KW-1133">Transmembrane helix</keyword>
<feature type="transmembrane region" description="Helical" evidence="1">
    <location>
        <begin position="20"/>
        <end position="39"/>
    </location>
</feature>
<keyword evidence="1" id="KW-0472">Membrane</keyword>
<sequence length="74" mass="8529">MVKKKKKLSQQQEFEILKLVLDKFLWLGVAFIGIALYFMLTSGSFTTRLDLMLAGIITLIIIIVLLVKEYHITK</sequence>